<proteinExistence type="predicted"/>
<evidence type="ECO:0008006" key="2">
    <source>
        <dbReference type="Google" id="ProtNLM"/>
    </source>
</evidence>
<gene>
    <name evidence="1" type="ORF">FNJ06_10935</name>
</gene>
<protein>
    <recommendedName>
        <fullName evidence="2">Bacteriophage cohesive ends</fullName>
    </recommendedName>
</protein>
<dbReference type="AlphaFoldDB" id="A0A5Y3UX27"/>
<dbReference type="EMBL" id="AAIXRY010000009">
    <property type="protein sequence ID" value="ECJ2326096.1"/>
    <property type="molecule type" value="Genomic_DNA"/>
</dbReference>
<organism evidence="1">
    <name type="scientific">Salmonella enterica subsp. salamae</name>
    <dbReference type="NCBI Taxonomy" id="59202"/>
    <lineage>
        <taxon>Bacteria</taxon>
        <taxon>Pseudomonadati</taxon>
        <taxon>Pseudomonadota</taxon>
        <taxon>Gammaproteobacteria</taxon>
        <taxon>Enterobacterales</taxon>
        <taxon>Enterobacteriaceae</taxon>
        <taxon>Salmonella</taxon>
    </lineage>
</organism>
<reference evidence="1" key="1">
    <citation type="submission" date="2019-07" db="EMBL/GenBank/DDBJ databases">
        <authorList>
            <person name="Ashton P.M."/>
            <person name="Dallman T."/>
            <person name="Nair S."/>
            <person name="De Pinna E."/>
            <person name="Peters T."/>
            <person name="Grant K."/>
        </authorList>
    </citation>
    <scope>NUCLEOTIDE SEQUENCE [LARGE SCALE GENOMIC DNA]</scope>
    <source>
        <strain evidence="1">598112</strain>
    </source>
</reference>
<evidence type="ECO:0000313" key="1">
    <source>
        <dbReference type="EMBL" id="ECJ2326096.1"/>
    </source>
</evidence>
<sequence>MMIISSLLYIHSKDEVALKMLKSVIYGDTVKNSNKTFTCKYAVIRRDDMTVIAEMDFFPDCSRSLMYRDGRYVRFLPLLQNDIMGSDTLINELTIRAGYHE</sequence>
<comment type="caution">
    <text evidence="1">The sequence shown here is derived from an EMBL/GenBank/DDBJ whole genome shotgun (WGS) entry which is preliminary data.</text>
</comment>
<name>A0A5Y3UX27_SALER</name>
<accession>A0A5Y3UX27</accession>
<dbReference type="Proteomes" id="UP000839824">
    <property type="component" value="Unassembled WGS sequence"/>
</dbReference>